<sequence length="200" mass="23451">MSGLLFVLSGPSGAGKSTVRKAVMKQCKGLKYSISYTTRLRREGEREAIDYYFVDDDTFKHMKENHMFIEWAKVHGNFYGTPRLKMEEWLQSGFDVILEIDVQGAFQVKRNYPQGIFVFIAPPSLETLGERLRNRKTDREDVIYLRMMNALGEMKSIRDYDYLIINNILEETVHKFHSVIIAERCRIRYGDNENQEFLSE</sequence>
<name>A0A7T1F1P7_ATRLM</name>
<dbReference type="PANTHER" id="PTHR23117">
    <property type="entry name" value="GUANYLATE KINASE-RELATED"/>
    <property type="match status" value="1"/>
</dbReference>
<dbReference type="NCBIfam" id="TIGR03263">
    <property type="entry name" value="guanyl_kin"/>
    <property type="match status" value="1"/>
</dbReference>
<organism evidence="15 16">
    <name type="scientific">Atribacter laminatus</name>
    <dbReference type="NCBI Taxonomy" id="2847778"/>
    <lineage>
        <taxon>Bacteria</taxon>
        <taxon>Pseudomonadati</taxon>
        <taxon>Atribacterota</taxon>
        <taxon>Atribacteria</taxon>
        <taxon>Atribacterales</taxon>
        <taxon>Atribacteraceae</taxon>
        <taxon>Atribacter</taxon>
    </lineage>
</organism>
<evidence type="ECO:0000256" key="12">
    <source>
        <dbReference type="ARBA" id="ARBA00048594"/>
    </source>
</evidence>
<dbReference type="Gene3D" id="3.30.63.10">
    <property type="entry name" value="Guanylate Kinase phosphate binding domain"/>
    <property type="match status" value="1"/>
</dbReference>
<dbReference type="PROSITE" id="PS50052">
    <property type="entry name" value="GUANYLATE_KINASE_2"/>
    <property type="match status" value="1"/>
</dbReference>
<evidence type="ECO:0000256" key="3">
    <source>
        <dbReference type="ARBA" id="ARBA00005790"/>
    </source>
</evidence>
<accession>A0A7T1F1P7</accession>
<evidence type="ECO:0000256" key="1">
    <source>
        <dbReference type="ARBA" id="ARBA00003531"/>
    </source>
</evidence>
<comment type="catalytic activity">
    <reaction evidence="12 13">
        <text>GMP + ATP = GDP + ADP</text>
        <dbReference type="Rhea" id="RHEA:20780"/>
        <dbReference type="ChEBI" id="CHEBI:30616"/>
        <dbReference type="ChEBI" id="CHEBI:58115"/>
        <dbReference type="ChEBI" id="CHEBI:58189"/>
        <dbReference type="ChEBI" id="CHEBI:456216"/>
        <dbReference type="EC" id="2.7.4.8"/>
    </reaction>
</comment>
<keyword evidence="8 13" id="KW-0547">Nucleotide-binding</keyword>
<evidence type="ECO:0000256" key="7">
    <source>
        <dbReference type="ARBA" id="ARBA00022679"/>
    </source>
</evidence>
<evidence type="ECO:0000256" key="11">
    <source>
        <dbReference type="ARBA" id="ARBA00030128"/>
    </source>
</evidence>
<dbReference type="FunFam" id="3.30.63.10:FF:000005">
    <property type="entry name" value="Guanylate kinase"/>
    <property type="match status" value="1"/>
</dbReference>
<dbReference type="Gene3D" id="3.40.50.300">
    <property type="entry name" value="P-loop containing nucleotide triphosphate hydrolases"/>
    <property type="match status" value="1"/>
</dbReference>
<dbReference type="HAMAP" id="MF_00328">
    <property type="entry name" value="Guanylate_kinase"/>
    <property type="match status" value="1"/>
</dbReference>
<evidence type="ECO:0000259" key="14">
    <source>
        <dbReference type="PROSITE" id="PS50052"/>
    </source>
</evidence>
<keyword evidence="10 13" id="KW-0067">ATP-binding</keyword>
<evidence type="ECO:0000256" key="8">
    <source>
        <dbReference type="ARBA" id="ARBA00022741"/>
    </source>
</evidence>
<keyword evidence="7 13" id="KW-0808">Transferase</keyword>
<dbReference type="EC" id="2.7.4.8" evidence="4 13"/>
<dbReference type="PANTHER" id="PTHR23117:SF13">
    <property type="entry name" value="GUANYLATE KINASE"/>
    <property type="match status" value="1"/>
</dbReference>
<dbReference type="PROSITE" id="PS00856">
    <property type="entry name" value="GUANYLATE_KINASE_1"/>
    <property type="match status" value="1"/>
</dbReference>
<dbReference type="SMART" id="SM00072">
    <property type="entry name" value="GuKc"/>
    <property type="match status" value="1"/>
</dbReference>
<comment type="function">
    <text evidence="1 13">Essential for recycling GMP and indirectly, cGMP.</text>
</comment>
<evidence type="ECO:0000256" key="6">
    <source>
        <dbReference type="ARBA" id="ARBA00022490"/>
    </source>
</evidence>
<dbReference type="CDD" id="cd00071">
    <property type="entry name" value="GMPK"/>
    <property type="match status" value="1"/>
</dbReference>
<evidence type="ECO:0000256" key="9">
    <source>
        <dbReference type="ARBA" id="ARBA00022777"/>
    </source>
</evidence>
<evidence type="ECO:0000313" key="16">
    <source>
        <dbReference type="Proteomes" id="UP000594463"/>
    </source>
</evidence>
<dbReference type="Pfam" id="PF00625">
    <property type="entry name" value="Guanylate_kin"/>
    <property type="match status" value="1"/>
</dbReference>
<keyword evidence="16" id="KW-1185">Reference proteome</keyword>
<feature type="domain" description="Guanylate kinase-like" evidence="14">
    <location>
        <begin position="3"/>
        <end position="181"/>
    </location>
</feature>
<dbReference type="GO" id="GO:0005524">
    <property type="term" value="F:ATP binding"/>
    <property type="evidence" value="ECO:0007669"/>
    <property type="project" value="UniProtKB-UniRule"/>
</dbReference>
<dbReference type="AlphaFoldDB" id="A0A7T1F1P7"/>
<dbReference type="Proteomes" id="UP000594463">
    <property type="component" value="Chromosome"/>
</dbReference>
<dbReference type="InterPro" id="IPR017665">
    <property type="entry name" value="Guanylate_kinase"/>
</dbReference>
<dbReference type="GO" id="GO:0005829">
    <property type="term" value="C:cytosol"/>
    <property type="evidence" value="ECO:0007669"/>
    <property type="project" value="TreeGrafter"/>
</dbReference>
<evidence type="ECO:0000313" key="15">
    <source>
        <dbReference type="EMBL" id="QPM66917.1"/>
    </source>
</evidence>
<dbReference type="InterPro" id="IPR008144">
    <property type="entry name" value="Guanylate_kin-like_dom"/>
</dbReference>
<gene>
    <name evidence="13 15" type="primary">gmk</name>
    <name evidence="15" type="ORF">RT761_00103</name>
</gene>
<dbReference type="KEGG" id="alam:RT761_00103"/>
<keyword evidence="6 13" id="KW-0963">Cytoplasm</keyword>
<comment type="similarity">
    <text evidence="3 13">Belongs to the guanylate kinase family.</text>
</comment>
<dbReference type="InterPro" id="IPR020590">
    <property type="entry name" value="Guanylate_kinase_CS"/>
</dbReference>
<dbReference type="SUPFAM" id="SSF52540">
    <property type="entry name" value="P-loop containing nucleoside triphosphate hydrolases"/>
    <property type="match status" value="1"/>
</dbReference>
<dbReference type="InterPro" id="IPR027417">
    <property type="entry name" value="P-loop_NTPase"/>
</dbReference>
<proteinExistence type="inferred from homology"/>
<dbReference type="EMBL" id="CP065383">
    <property type="protein sequence ID" value="QPM66917.1"/>
    <property type="molecule type" value="Genomic_DNA"/>
</dbReference>
<evidence type="ECO:0000256" key="2">
    <source>
        <dbReference type="ARBA" id="ARBA00004496"/>
    </source>
</evidence>
<evidence type="ECO:0000256" key="5">
    <source>
        <dbReference type="ARBA" id="ARBA00016296"/>
    </source>
</evidence>
<dbReference type="GO" id="GO:0004385">
    <property type="term" value="F:GMP kinase activity"/>
    <property type="evidence" value="ECO:0007669"/>
    <property type="project" value="UniProtKB-UniRule"/>
</dbReference>
<protein>
    <recommendedName>
        <fullName evidence="5 13">Guanylate kinase</fullName>
        <ecNumber evidence="4 13">2.7.4.8</ecNumber>
    </recommendedName>
    <alternativeName>
        <fullName evidence="11 13">GMP kinase</fullName>
    </alternativeName>
</protein>
<evidence type="ECO:0000256" key="13">
    <source>
        <dbReference type="HAMAP-Rule" id="MF_00328"/>
    </source>
</evidence>
<keyword evidence="9 13" id="KW-0418">Kinase</keyword>
<evidence type="ECO:0000256" key="4">
    <source>
        <dbReference type="ARBA" id="ARBA00012961"/>
    </source>
</evidence>
<dbReference type="RefSeq" id="WP_218112145.1">
    <property type="nucleotide sequence ID" value="NZ_CP065383.1"/>
</dbReference>
<comment type="subcellular location">
    <subcellularLocation>
        <location evidence="2 13">Cytoplasm</location>
    </subcellularLocation>
</comment>
<feature type="binding site" evidence="13">
    <location>
        <begin position="10"/>
        <end position="17"/>
    </location>
    <ligand>
        <name>ATP</name>
        <dbReference type="ChEBI" id="CHEBI:30616"/>
    </ligand>
</feature>
<reference evidence="15 16" key="1">
    <citation type="journal article" date="2021" name="Nat. Commun.">
        <title>Isolation of a member of the candidate phylum Atribacteria reveals a unique cell membrane structure.</title>
        <authorList>
            <person name="Taiki K."/>
            <person name="Nobu M.K."/>
            <person name="Kusada H."/>
            <person name="Meng X.-Y."/>
            <person name="Hosoki N."/>
            <person name="Uematsu K."/>
            <person name="Yoshioka H."/>
            <person name="Kamagata Y."/>
            <person name="Tamaki H."/>
        </authorList>
    </citation>
    <scope>NUCLEOTIDE SEQUENCE [LARGE SCALE GENOMIC DNA]</scope>
    <source>
        <strain evidence="15 16">RT761</strain>
    </source>
</reference>
<evidence type="ECO:0000256" key="10">
    <source>
        <dbReference type="ARBA" id="ARBA00022840"/>
    </source>
</evidence>
<dbReference type="InterPro" id="IPR008145">
    <property type="entry name" value="GK/Ca_channel_bsu"/>
</dbReference>